<feature type="signal peptide" evidence="2">
    <location>
        <begin position="1"/>
        <end position="25"/>
    </location>
</feature>
<reference evidence="3 4" key="1">
    <citation type="submission" date="2019-04" db="EMBL/GenBank/DDBJ databases">
        <title>Draft Whole-Genome sequence of the purple photosynthetic bacterium Rhodobacter capsulatus SP108 with an indigenous class A beta-lactamase.</title>
        <authorList>
            <person name="Robertson S."/>
            <person name="Meyer T.E."/>
            <person name="Kyndt J.A."/>
        </authorList>
    </citation>
    <scope>NUCLEOTIDE SEQUENCE [LARGE SCALE GENOMIC DNA]</scope>
    <source>
        <strain evidence="3 4">SP108</strain>
    </source>
</reference>
<dbReference type="AlphaFoldDB" id="A0A4U1JNY4"/>
<evidence type="ECO:0000256" key="2">
    <source>
        <dbReference type="SAM" id="SignalP"/>
    </source>
</evidence>
<proteinExistence type="predicted"/>
<accession>A0A4U1JNY4</accession>
<comment type="caution">
    <text evidence="3">The sequence shown here is derived from an EMBL/GenBank/DDBJ whole genome shotgun (WGS) entry which is preliminary data.</text>
</comment>
<keyword evidence="2" id="KW-0732">Signal</keyword>
<gene>
    <name evidence="3" type="ORF">FBT96_13680</name>
</gene>
<dbReference type="Proteomes" id="UP000310597">
    <property type="component" value="Unassembled WGS sequence"/>
</dbReference>
<protein>
    <submittedName>
        <fullName evidence="3">Uncharacterized protein</fullName>
    </submittedName>
</protein>
<organism evidence="3 4">
    <name type="scientific">Rhodobacter capsulatus</name>
    <name type="common">Rhodopseudomonas capsulata</name>
    <dbReference type="NCBI Taxonomy" id="1061"/>
    <lineage>
        <taxon>Bacteria</taxon>
        <taxon>Pseudomonadati</taxon>
        <taxon>Pseudomonadota</taxon>
        <taxon>Alphaproteobacteria</taxon>
        <taxon>Rhodobacterales</taxon>
        <taxon>Rhodobacter group</taxon>
        <taxon>Rhodobacter</taxon>
    </lineage>
</organism>
<evidence type="ECO:0000313" key="3">
    <source>
        <dbReference type="EMBL" id="TKD17630.1"/>
    </source>
</evidence>
<evidence type="ECO:0000256" key="1">
    <source>
        <dbReference type="SAM" id="MobiDB-lite"/>
    </source>
</evidence>
<name>A0A4U1JNY4_RHOCA</name>
<feature type="region of interest" description="Disordered" evidence="1">
    <location>
        <begin position="23"/>
        <end position="43"/>
    </location>
</feature>
<dbReference type="OrthoDB" id="7691718at2"/>
<dbReference type="EMBL" id="SWJZ01000058">
    <property type="protein sequence ID" value="TKD17630.1"/>
    <property type="molecule type" value="Genomic_DNA"/>
</dbReference>
<evidence type="ECO:0000313" key="4">
    <source>
        <dbReference type="Proteomes" id="UP000310597"/>
    </source>
</evidence>
<sequence length="89" mass="8687">MKMRSAVVLAVLGSFALTMPAPALAQSAPKTGSQTEKDETKPAVVLPEGDLPVGRATNLVFLLPLLGGVAGLAALSAGGGGGSSTPSTN</sequence>
<feature type="chain" id="PRO_5020415102" evidence="2">
    <location>
        <begin position="26"/>
        <end position="89"/>
    </location>
</feature>